<dbReference type="PANTHER" id="PTHR43576">
    <property type="entry name" value="ALPHA-L-ARABINOFURANOSIDASE C-RELATED"/>
    <property type="match status" value="1"/>
</dbReference>
<evidence type="ECO:0000256" key="7">
    <source>
        <dbReference type="ARBA" id="ARBA00023277"/>
    </source>
</evidence>
<comment type="pathway">
    <text evidence="2">Glycan metabolism.</text>
</comment>
<dbReference type="InterPro" id="IPR010720">
    <property type="entry name" value="Alpha-L-AF_C"/>
</dbReference>
<evidence type="ECO:0000256" key="6">
    <source>
        <dbReference type="ARBA" id="ARBA00022801"/>
    </source>
</evidence>
<dbReference type="EMBL" id="LRHK01000001">
    <property type="protein sequence ID" value="KWX17160.1"/>
    <property type="molecule type" value="Genomic_DNA"/>
</dbReference>
<dbReference type="Gene3D" id="3.20.20.80">
    <property type="entry name" value="Glycosidases"/>
    <property type="match status" value="1"/>
</dbReference>
<proteinExistence type="inferred from homology"/>
<comment type="caution">
    <text evidence="10">The sequence shown here is derived from an EMBL/GenBank/DDBJ whole genome shotgun (WGS) entry which is preliminary data.</text>
</comment>
<dbReference type="GO" id="GO:0000272">
    <property type="term" value="P:polysaccharide catabolic process"/>
    <property type="evidence" value="ECO:0007669"/>
    <property type="project" value="TreeGrafter"/>
</dbReference>
<evidence type="ECO:0000256" key="1">
    <source>
        <dbReference type="ARBA" id="ARBA00001462"/>
    </source>
</evidence>
<dbReference type="Gene3D" id="2.60.40.1180">
    <property type="entry name" value="Golgi alpha-mannosidase II"/>
    <property type="match status" value="1"/>
</dbReference>
<dbReference type="Pfam" id="PF22848">
    <property type="entry name" value="ASD1_dom"/>
    <property type="match status" value="1"/>
</dbReference>
<evidence type="ECO:0000256" key="3">
    <source>
        <dbReference type="ARBA" id="ARBA00007186"/>
    </source>
</evidence>
<evidence type="ECO:0000259" key="9">
    <source>
        <dbReference type="SMART" id="SM00813"/>
    </source>
</evidence>
<evidence type="ECO:0000256" key="2">
    <source>
        <dbReference type="ARBA" id="ARBA00004881"/>
    </source>
</evidence>
<comment type="subunit">
    <text evidence="4">Homohexamer; trimer of dimers.</text>
</comment>
<reference evidence="10 11" key="1">
    <citation type="submission" date="2016-01" db="EMBL/GenBank/DDBJ databases">
        <title>Molecular Mechanisms for transfer of large genomic segments between Enterococcus faecium strains.</title>
        <authorList>
            <person name="Garcia-Solache M.A."/>
            <person name="Lebreton F."/>
            <person name="Mclaughlin R.E."/>
            <person name="Whiteaker J.D."/>
            <person name="Gilmore M.S."/>
            <person name="Rice L.B."/>
        </authorList>
    </citation>
    <scope>NUCLEOTIDE SEQUENCE [LARGE SCALE GENOMIC DNA]</scope>
    <source>
        <strain evidence="10 11">D344RRF x C68</strain>
    </source>
</reference>
<comment type="similarity">
    <text evidence="3">Belongs to the glycosyl hydrolase 51 family.</text>
</comment>
<dbReference type="PANTHER" id="PTHR43576:SF3">
    <property type="entry name" value="ALPHA-L-ARABINOFURANOSIDASE C"/>
    <property type="match status" value="1"/>
</dbReference>
<dbReference type="GO" id="GO:0046556">
    <property type="term" value="F:alpha-L-arabinofuranosidase activity"/>
    <property type="evidence" value="ECO:0007669"/>
    <property type="project" value="UniProtKB-EC"/>
</dbReference>
<evidence type="ECO:0000313" key="11">
    <source>
        <dbReference type="Proteomes" id="UP000070452"/>
    </source>
</evidence>
<dbReference type="InterPro" id="IPR017853">
    <property type="entry name" value="GH"/>
</dbReference>
<dbReference type="InterPro" id="IPR013780">
    <property type="entry name" value="Glyco_hydro_b"/>
</dbReference>
<dbReference type="AlphaFoldDB" id="A0A132P4A9"/>
<dbReference type="RefSeq" id="WP_002297688.1">
    <property type="nucleotide sequence ID" value="NZ_JABEXI010000012.1"/>
</dbReference>
<dbReference type="SUPFAM" id="SSF51445">
    <property type="entry name" value="(Trans)glycosidases"/>
    <property type="match status" value="1"/>
</dbReference>
<keyword evidence="7" id="KW-0119">Carbohydrate metabolism</keyword>
<dbReference type="InterPro" id="IPR055235">
    <property type="entry name" value="ASD1_cat"/>
</dbReference>
<sequence length="505" mass="57469">MEATMLISSVKRVGKVDPRLYSSFIEHMGRAVYEGIYQPDHPSANKSGFRQDVIHLVKELNIPMIRYPGGNFVSGFRWEDSIGPIANRPRRLDLAWWTIETNEVGIHEFYNWCQHVGAEINMAVNLGTRGVDAARNLVEYCNFPKGTYWSDLRRSNGQESPFGIKTWCLGNEMDGPWQIGHKTAEEYGRLAEETAKAMKLVDDSIEVVLCGSSNRQMPTFGDWELTVLDQAYDQIDYLSLHQYYGNQKNDLSHYLARSLDMDRFISEVTAMCDTVKAKKHSKKQINLSFDEWNIWYHSAEQDEQAEPWQIAPPLLEDNYNFEDALLLGCLLITLLKHADRVKIACLAQLVNVIAPIRTETNGEAWRQTIYYPFMQAAVYGQGEVLSPQIRSANYATEDFEEVPYLESIAVINDKELVIFAVNRGEEEMNLTVHLSELSVEGVIDFSEMSGFDTKATNLPKSEQVKPSHSTNVKAEDGKINCLLKPLSWNVVRCRLSDEGGTKNER</sequence>
<protein>
    <recommendedName>
        <fullName evidence="5">non-reducing end alpha-L-arabinofuranosidase</fullName>
        <ecNumber evidence="5">3.2.1.55</ecNumber>
    </recommendedName>
</protein>
<dbReference type="Pfam" id="PF06964">
    <property type="entry name" value="Alpha-L-AF_C"/>
    <property type="match status" value="1"/>
</dbReference>
<gene>
    <name evidence="10" type="ORF">AWT83_01040</name>
</gene>
<evidence type="ECO:0000256" key="5">
    <source>
        <dbReference type="ARBA" id="ARBA00012670"/>
    </source>
</evidence>
<name>A0A132P4A9_ENTFC</name>
<dbReference type="EC" id="3.2.1.55" evidence="5"/>
<evidence type="ECO:0000256" key="4">
    <source>
        <dbReference type="ARBA" id="ARBA00011165"/>
    </source>
</evidence>
<evidence type="ECO:0000256" key="8">
    <source>
        <dbReference type="ARBA" id="ARBA00023295"/>
    </source>
</evidence>
<dbReference type="GO" id="GO:0046373">
    <property type="term" value="P:L-arabinose metabolic process"/>
    <property type="evidence" value="ECO:0007669"/>
    <property type="project" value="InterPro"/>
</dbReference>
<comment type="catalytic activity">
    <reaction evidence="1">
        <text>Hydrolysis of terminal non-reducing alpha-L-arabinofuranoside residues in alpha-L-arabinosides.</text>
        <dbReference type="EC" id="3.2.1.55"/>
    </reaction>
</comment>
<keyword evidence="6" id="KW-0378">Hydrolase</keyword>
<feature type="domain" description="Alpha-L-arabinofuranosidase C-terminal" evidence="9">
    <location>
        <begin position="290"/>
        <end position="487"/>
    </location>
</feature>
<dbReference type="SMART" id="SM00813">
    <property type="entry name" value="Alpha-L-AF_C"/>
    <property type="match status" value="1"/>
</dbReference>
<evidence type="ECO:0000313" key="10">
    <source>
        <dbReference type="EMBL" id="KWX17160.1"/>
    </source>
</evidence>
<keyword evidence="8" id="KW-0326">Glycosidase</keyword>
<dbReference type="Proteomes" id="UP000070452">
    <property type="component" value="Unassembled WGS sequence"/>
</dbReference>
<accession>A0A132P4A9</accession>
<organism evidence="10 11">
    <name type="scientific">Enterococcus faecium</name>
    <name type="common">Streptococcus faecium</name>
    <dbReference type="NCBI Taxonomy" id="1352"/>
    <lineage>
        <taxon>Bacteria</taxon>
        <taxon>Bacillati</taxon>
        <taxon>Bacillota</taxon>
        <taxon>Bacilli</taxon>
        <taxon>Lactobacillales</taxon>
        <taxon>Enterococcaceae</taxon>
        <taxon>Enterococcus</taxon>
    </lineage>
</organism>
<dbReference type="SUPFAM" id="SSF51011">
    <property type="entry name" value="Glycosyl hydrolase domain"/>
    <property type="match status" value="1"/>
</dbReference>